<dbReference type="InterPro" id="IPR000847">
    <property type="entry name" value="LysR_HTH_N"/>
</dbReference>
<dbReference type="Pfam" id="PF00126">
    <property type="entry name" value="HTH_1"/>
    <property type="match status" value="1"/>
</dbReference>
<dbReference type="GO" id="GO:0003677">
    <property type="term" value="F:DNA binding"/>
    <property type="evidence" value="ECO:0007669"/>
    <property type="project" value="UniProtKB-KW"/>
</dbReference>
<name>A0A5N3QTL7_9VIBR</name>
<evidence type="ECO:0000256" key="3">
    <source>
        <dbReference type="ARBA" id="ARBA00023125"/>
    </source>
</evidence>
<dbReference type="SUPFAM" id="SSF46785">
    <property type="entry name" value="Winged helix' DNA-binding domain"/>
    <property type="match status" value="1"/>
</dbReference>
<evidence type="ECO:0000259" key="5">
    <source>
        <dbReference type="PROSITE" id="PS50931"/>
    </source>
</evidence>
<dbReference type="InterPro" id="IPR037402">
    <property type="entry name" value="YidZ_PBP2"/>
</dbReference>
<dbReference type="PANTHER" id="PTHR30118">
    <property type="entry name" value="HTH-TYPE TRANSCRIPTIONAL REGULATOR LEUO-RELATED"/>
    <property type="match status" value="1"/>
</dbReference>
<evidence type="ECO:0000313" key="6">
    <source>
        <dbReference type="EMBL" id="KAB0285518.1"/>
    </source>
</evidence>
<dbReference type="PANTHER" id="PTHR30118:SF15">
    <property type="entry name" value="TRANSCRIPTIONAL REGULATORY PROTEIN"/>
    <property type="match status" value="1"/>
</dbReference>
<keyword evidence="3" id="KW-0238">DNA-binding</keyword>
<evidence type="ECO:0000313" key="7">
    <source>
        <dbReference type="Proteomes" id="UP000326789"/>
    </source>
</evidence>
<comment type="caution">
    <text evidence="6">The sequence shown here is derived from an EMBL/GenBank/DDBJ whole genome shotgun (WGS) entry which is preliminary data.</text>
</comment>
<dbReference type="Proteomes" id="UP000326789">
    <property type="component" value="Unassembled WGS sequence"/>
</dbReference>
<evidence type="ECO:0000256" key="1">
    <source>
        <dbReference type="ARBA" id="ARBA00009437"/>
    </source>
</evidence>
<dbReference type="InterPro" id="IPR036388">
    <property type="entry name" value="WH-like_DNA-bd_sf"/>
</dbReference>
<keyword evidence="4" id="KW-0804">Transcription</keyword>
<dbReference type="Gene3D" id="1.10.10.10">
    <property type="entry name" value="Winged helix-like DNA-binding domain superfamily/Winged helix DNA-binding domain"/>
    <property type="match status" value="1"/>
</dbReference>
<feature type="domain" description="HTH lysR-type" evidence="5">
    <location>
        <begin position="7"/>
        <end position="64"/>
    </location>
</feature>
<reference evidence="6 7" key="1">
    <citation type="submission" date="2019-09" db="EMBL/GenBank/DDBJ databases">
        <title>Whole genome sequence of Vibrio fortis.</title>
        <authorList>
            <person name="Das S.K."/>
        </authorList>
    </citation>
    <scope>NUCLEOTIDE SEQUENCE [LARGE SCALE GENOMIC DNA]</scope>
    <source>
        <strain evidence="6 7">AN60</strain>
    </source>
</reference>
<sequence>MNKSNNLSLALVRLFVVLAETGTTTQSGKVLFLSQSAISHNLKKLRAALDDDLFIRDGNKMVMTSKAIELYPRLKAWLLELEEIVSPAIFRPEETEETFSIACSDLFEQMFGPELLTKFQEAAPKAKLKFIKIDANRLAEDLNRQVCDIAISVRSPSDKNIESRVLYTDNYASCVRADHPLLNTQKSLDDYLRYPHILSSLNDGIKSVVDRKLEEIGRTRELKYVTFNFSNVPYFIAKSDAVWSAPSRYVQFCCEHHNIEMFDTPLDIEPLSIKMFWPKRASTSPANEWLREVIVSITKR</sequence>
<protein>
    <submittedName>
        <fullName evidence="6">LysR family transcriptional regulator</fullName>
    </submittedName>
</protein>
<dbReference type="InterPro" id="IPR036390">
    <property type="entry name" value="WH_DNA-bd_sf"/>
</dbReference>
<dbReference type="InterPro" id="IPR005119">
    <property type="entry name" value="LysR_subst-bd"/>
</dbReference>
<dbReference type="SUPFAM" id="SSF53850">
    <property type="entry name" value="Periplasmic binding protein-like II"/>
    <property type="match status" value="1"/>
</dbReference>
<proteinExistence type="inferred from homology"/>
<evidence type="ECO:0000256" key="4">
    <source>
        <dbReference type="ARBA" id="ARBA00023163"/>
    </source>
</evidence>
<dbReference type="CDD" id="cd08417">
    <property type="entry name" value="PBP2_Nitroaromatics_like"/>
    <property type="match status" value="1"/>
</dbReference>
<keyword evidence="2" id="KW-0805">Transcription regulation</keyword>
<accession>A0A5N3QTL7</accession>
<evidence type="ECO:0000256" key="2">
    <source>
        <dbReference type="ARBA" id="ARBA00023015"/>
    </source>
</evidence>
<dbReference type="Gene3D" id="3.40.190.10">
    <property type="entry name" value="Periplasmic binding protein-like II"/>
    <property type="match status" value="2"/>
</dbReference>
<dbReference type="RefSeq" id="WP_150873217.1">
    <property type="nucleotide sequence ID" value="NZ_VWSE01000010.1"/>
</dbReference>
<gene>
    <name evidence="6" type="ORF">F2P58_23705</name>
</gene>
<dbReference type="AlphaFoldDB" id="A0A5N3QTL7"/>
<dbReference type="EMBL" id="VWSE01000010">
    <property type="protein sequence ID" value="KAB0285518.1"/>
    <property type="molecule type" value="Genomic_DNA"/>
</dbReference>
<dbReference type="PROSITE" id="PS50931">
    <property type="entry name" value="HTH_LYSR"/>
    <property type="match status" value="1"/>
</dbReference>
<dbReference type="Pfam" id="PF03466">
    <property type="entry name" value="LysR_substrate"/>
    <property type="match status" value="1"/>
</dbReference>
<comment type="similarity">
    <text evidence="1">Belongs to the LysR transcriptional regulatory family.</text>
</comment>
<dbReference type="GO" id="GO:0003700">
    <property type="term" value="F:DNA-binding transcription factor activity"/>
    <property type="evidence" value="ECO:0007669"/>
    <property type="project" value="InterPro"/>
</dbReference>
<organism evidence="6 7">
    <name type="scientific">Vibrio fortis</name>
    <dbReference type="NCBI Taxonomy" id="212667"/>
    <lineage>
        <taxon>Bacteria</taxon>
        <taxon>Pseudomonadati</taxon>
        <taxon>Pseudomonadota</taxon>
        <taxon>Gammaproteobacteria</taxon>
        <taxon>Vibrionales</taxon>
        <taxon>Vibrionaceae</taxon>
        <taxon>Vibrio</taxon>
    </lineage>
</organism>
<dbReference type="InterPro" id="IPR050389">
    <property type="entry name" value="LysR-type_TF"/>
</dbReference>